<evidence type="ECO:0000256" key="5">
    <source>
        <dbReference type="ARBA" id="ARBA00023288"/>
    </source>
</evidence>
<name>A0A0J8QR10_COCIT</name>
<dbReference type="GO" id="GO:0031505">
    <property type="term" value="P:fungal-type cell wall organization"/>
    <property type="evidence" value="ECO:0007669"/>
    <property type="project" value="TreeGrafter"/>
</dbReference>
<dbReference type="GO" id="GO:0005886">
    <property type="term" value="C:plasma membrane"/>
    <property type="evidence" value="ECO:0007669"/>
    <property type="project" value="UniProtKB-SubCell"/>
</dbReference>
<dbReference type="InterPro" id="IPR004886">
    <property type="entry name" value="Glucanosyltransferase"/>
</dbReference>
<dbReference type="Pfam" id="PF03198">
    <property type="entry name" value="Glyco_hydro_72"/>
    <property type="match status" value="1"/>
</dbReference>
<keyword evidence="5 6" id="KW-0449">Lipoprotein</keyword>
<dbReference type="Proteomes" id="UP000054559">
    <property type="component" value="Unassembled WGS sequence"/>
</dbReference>
<keyword evidence="6" id="KW-0472">Membrane</keyword>
<keyword evidence="6" id="KW-0808">Transferase</keyword>
<dbReference type="PANTHER" id="PTHR31468">
    <property type="entry name" value="1,3-BETA-GLUCANOSYLTRANSFERASE GAS1"/>
    <property type="match status" value="1"/>
</dbReference>
<dbReference type="STRING" id="454286.A0A0J8QR10"/>
<comment type="function">
    <text evidence="6">Splits internally a 1,3-beta-glucan molecule and transfers the newly generated reducing end (the donor) to the non-reducing end of another 1,3-beta-glucan molecule (the acceptor) forming a 1,3-beta linkage, resulting in the elongation of 1,3-beta-glucan chains in the cell wall.</text>
</comment>
<keyword evidence="6" id="KW-0336">GPI-anchor</keyword>
<dbReference type="SUPFAM" id="SSF51445">
    <property type="entry name" value="(Trans)glycosidases"/>
    <property type="match status" value="1"/>
</dbReference>
<dbReference type="GO" id="GO:0071970">
    <property type="term" value="P:fungal-type cell wall (1-&gt;3)-beta-D-glucan biosynthetic process"/>
    <property type="evidence" value="ECO:0007669"/>
    <property type="project" value="TreeGrafter"/>
</dbReference>
<dbReference type="EMBL" id="DS268136">
    <property type="protein sequence ID" value="KMU74535.1"/>
    <property type="molecule type" value="Genomic_DNA"/>
</dbReference>
<evidence type="ECO:0000313" key="7">
    <source>
        <dbReference type="EMBL" id="KMU74535.1"/>
    </source>
</evidence>
<comment type="similarity">
    <text evidence="2 6">Belongs to the glycosyl hydrolase 72 family.</text>
</comment>
<dbReference type="PANTHER" id="PTHR31468:SF4">
    <property type="entry name" value="1,3-BETA-GLUCANOSYLTRANSFERASE GAS3-RELATED"/>
    <property type="match status" value="1"/>
</dbReference>
<dbReference type="GO" id="GO:0098552">
    <property type="term" value="C:side of membrane"/>
    <property type="evidence" value="ECO:0007669"/>
    <property type="project" value="UniProtKB-KW"/>
</dbReference>
<keyword evidence="3" id="KW-0732">Signal</keyword>
<dbReference type="Gene3D" id="3.20.20.80">
    <property type="entry name" value="Glycosidases"/>
    <property type="match status" value="1"/>
</dbReference>
<dbReference type="InterPro" id="IPR017853">
    <property type="entry name" value="GH"/>
</dbReference>
<evidence type="ECO:0000313" key="8">
    <source>
        <dbReference type="Proteomes" id="UP000054559"/>
    </source>
</evidence>
<accession>A0A0J8QR10</accession>
<dbReference type="GO" id="GO:0042124">
    <property type="term" value="F:1,3-beta-glucanosyltransferase activity"/>
    <property type="evidence" value="ECO:0007669"/>
    <property type="project" value="TreeGrafter"/>
</dbReference>
<evidence type="ECO:0000256" key="2">
    <source>
        <dbReference type="ARBA" id="ARBA00007528"/>
    </source>
</evidence>
<dbReference type="EC" id="2.4.1.-" evidence="6"/>
<evidence type="ECO:0000256" key="6">
    <source>
        <dbReference type="RuleBase" id="RU361209"/>
    </source>
</evidence>
<sequence length="102" mass="11862">MKSISKLQISRPSLAAVHRLCRHPHRGSRIAVRQQQDQRSLPDHWRRVNTIRIYNLSPNVNHDECVSIFNAAGIYLLVDVNNPDYGQHINRETLRQPTTRDT</sequence>
<proteinExistence type="inferred from homology"/>
<gene>
    <name evidence="7" type="ORF">CISG_04242</name>
</gene>
<comment type="subcellular location">
    <subcellularLocation>
        <location evidence="1 6">Cell membrane</location>
        <topology evidence="1 6">Lipid-anchor</topology>
        <topology evidence="1 6">GPI-anchor</topology>
    </subcellularLocation>
</comment>
<keyword evidence="4" id="KW-0325">Glycoprotein</keyword>
<organism evidence="7 8">
    <name type="scientific">Coccidioides immitis RMSCC 3703</name>
    <dbReference type="NCBI Taxonomy" id="454286"/>
    <lineage>
        <taxon>Eukaryota</taxon>
        <taxon>Fungi</taxon>
        <taxon>Dikarya</taxon>
        <taxon>Ascomycota</taxon>
        <taxon>Pezizomycotina</taxon>
        <taxon>Eurotiomycetes</taxon>
        <taxon>Eurotiomycetidae</taxon>
        <taxon>Onygenales</taxon>
        <taxon>Onygenaceae</taxon>
        <taxon>Coccidioides</taxon>
    </lineage>
</organism>
<evidence type="ECO:0000256" key="1">
    <source>
        <dbReference type="ARBA" id="ARBA00004609"/>
    </source>
</evidence>
<dbReference type="AlphaFoldDB" id="A0A0J8QR10"/>
<reference evidence="8" key="1">
    <citation type="journal article" date="2010" name="Genome Res.">
        <title>Population genomic sequencing of Coccidioides fungi reveals recent hybridization and transposon control.</title>
        <authorList>
            <person name="Neafsey D.E."/>
            <person name="Barker B.M."/>
            <person name="Sharpton T.J."/>
            <person name="Stajich J.E."/>
            <person name="Park D.J."/>
            <person name="Whiston E."/>
            <person name="Hung C.-Y."/>
            <person name="McMahan C."/>
            <person name="White J."/>
            <person name="Sykes S."/>
            <person name="Heiman D."/>
            <person name="Young S."/>
            <person name="Zeng Q."/>
            <person name="Abouelleil A."/>
            <person name="Aftuck L."/>
            <person name="Bessette D."/>
            <person name="Brown A."/>
            <person name="FitzGerald M."/>
            <person name="Lui A."/>
            <person name="Macdonald J.P."/>
            <person name="Priest M."/>
            <person name="Orbach M.J."/>
            <person name="Galgiani J.N."/>
            <person name="Kirkland T.N."/>
            <person name="Cole G.T."/>
            <person name="Birren B.W."/>
            <person name="Henn M.R."/>
            <person name="Taylor J.W."/>
            <person name="Rounsley S.D."/>
        </authorList>
    </citation>
    <scope>NUCLEOTIDE SEQUENCE [LARGE SCALE GENOMIC DNA]</scope>
    <source>
        <strain evidence="8">RMSCC 3703</strain>
    </source>
</reference>
<evidence type="ECO:0000256" key="3">
    <source>
        <dbReference type="ARBA" id="ARBA00022729"/>
    </source>
</evidence>
<evidence type="ECO:0000256" key="4">
    <source>
        <dbReference type="ARBA" id="ARBA00023180"/>
    </source>
</evidence>
<protein>
    <recommendedName>
        <fullName evidence="6">1,3-beta-glucanosyltransferase</fullName>
        <ecNumber evidence="6">2.4.1.-</ecNumber>
    </recommendedName>
</protein>